<keyword evidence="3 11" id="KW-0812">Transmembrane</keyword>
<gene>
    <name evidence="13" type="primary">htpX</name>
    <name evidence="13" type="ORF">MPPM_5107</name>
</gene>
<keyword evidence="6 10" id="KW-0862">Zinc</keyword>
<dbReference type="GO" id="GO:0006508">
    <property type="term" value="P:proteolysis"/>
    <property type="evidence" value="ECO:0007669"/>
    <property type="project" value="UniProtKB-KW"/>
</dbReference>
<accession>A0A161JN65</accession>
<reference evidence="13 14" key="1">
    <citation type="journal article" date="2016" name="Genome Announc.">
        <title>Complete Genome Sequence of Methylobacterium populi P-1M, Isolated from Pink-Pigmented Household Biofilm.</title>
        <authorList>
            <person name="Morohoshi T."/>
            <person name="Ikeda T."/>
        </authorList>
    </citation>
    <scope>NUCLEOTIDE SEQUENCE [LARGE SCALE GENOMIC DNA]</scope>
    <source>
        <strain evidence="13 14">P-1M</strain>
    </source>
</reference>
<evidence type="ECO:0000256" key="7">
    <source>
        <dbReference type="ARBA" id="ARBA00022989"/>
    </source>
</evidence>
<dbReference type="Pfam" id="PF01435">
    <property type="entry name" value="Peptidase_M48"/>
    <property type="match status" value="1"/>
</dbReference>
<sequence length="327" mass="34835">MLPAYGLYTHIRANEVRSRTLLLGLFVLNLVLAYGVALVVRAMQAALPVGTVSGFGAYLRAAMHDLVWVGPLAVAGTVLWLFVAFHAHQALVSGVVGARLLARPEAPGLHRLLEDLCISRGITVPALQIVDDSALNAYATGLNPQQYAITVTTGLMAALDAREMRAVLAHELTHIRNDDVRTMMLAVVIAGLYAFVAEGMARADLMRAPAQGDGKRTGAVPAMLLGAALIVLAWVLSQAIRFALSRSREYVADAGAVELTKDPDALISALLKISGRGDLVRAPSGVMELCFDNPRSGFLDLLATHPPVEDRIGAIMRYAGGRMPWGA</sequence>
<evidence type="ECO:0000256" key="11">
    <source>
        <dbReference type="SAM" id="Phobius"/>
    </source>
</evidence>
<keyword evidence="9 11" id="KW-0472">Membrane</keyword>
<evidence type="ECO:0000256" key="1">
    <source>
        <dbReference type="ARBA" id="ARBA00022475"/>
    </source>
</evidence>
<comment type="cofactor">
    <cofactor evidence="10">
        <name>Zn(2+)</name>
        <dbReference type="ChEBI" id="CHEBI:29105"/>
    </cofactor>
    <text evidence="10">Binds 1 zinc ion per subunit.</text>
</comment>
<comment type="similarity">
    <text evidence="10">Belongs to the peptidase M48 family.</text>
</comment>
<protein>
    <submittedName>
        <fullName evidence="13">Protease HtpX homolog</fullName>
    </submittedName>
</protein>
<dbReference type="OrthoDB" id="15218at2"/>
<keyword evidence="7 11" id="KW-1133">Transmembrane helix</keyword>
<dbReference type="Proteomes" id="UP000218288">
    <property type="component" value="Chromosome"/>
</dbReference>
<dbReference type="InterPro" id="IPR001915">
    <property type="entry name" value="Peptidase_M48"/>
</dbReference>
<feature type="transmembrane region" description="Helical" evidence="11">
    <location>
        <begin position="21"/>
        <end position="46"/>
    </location>
</feature>
<feature type="domain" description="Peptidase M48" evidence="12">
    <location>
        <begin position="107"/>
        <end position="316"/>
    </location>
</feature>
<dbReference type="GO" id="GO:0004222">
    <property type="term" value="F:metalloendopeptidase activity"/>
    <property type="evidence" value="ECO:0007669"/>
    <property type="project" value="InterPro"/>
</dbReference>
<feature type="transmembrane region" description="Helical" evidence="11">
    <location>
        <begin position="66"/>
        <end position="85"/>
    </location>
</feature>
<keyword evidence="2 10" id="KW-0645">Protease</keyword>
<dbReference type="AlphaFoldDB" id="A0A161JN65"/>
<dbReference type="EMBL" id="AP014809">
    <property type="protein sequence ID" value="BAU93712.1"/>
    <property type="molecule type" value="Genomic_DNA"/>
</dbReference>
<keyword evidence="1" id="KW-1003">Cell membrane</keyword>
<evidence type="ECO:0000256" key="5">
    <source>
        <dbReference type="ARBA" id="ARBA00022801"/>
    </source>
</evidence>
<dbReference type="PANTHER" id="PTHR43221:SF2">
    <property type="entry name" value="PROTEASE HTPX HOMOLOG"/>
    <property type="match status" value="1"/>
</dbReference>
<proteinExistence type="inferred from homology"/>
<name>A0A161JN65_9HYPH</name>
<dbReference type="PANTHER" id="PTHR43221">
    <property type="entry name" value="PROTEASE HTPX"/>
    <property type="match status" value="1"/>
</dbReference>
<feature type="transmembrane region" description="Helical" evidence="11">
    <location>
        <begin position="182"/>
        <end position="201"/>
    </location>
</feature>
<keyword evidence="4" id="KW-0479">Metal-binding</keyword>
<feature type="transmembrane region" description="Helical" evidence="11">
    <location>
        <begin position="221"/>
        <end position="240"/>
    </location>
</feature>
<evidence type="ECO:0000256" key="4">
    <source>
        <dbReference type="ARBA" id="ARBA00022723"/>
    </source>
</evidence>
<dbReference type="CDD" id="cd07340">
    <property type="entry name" value="M48B_Htpx_like"/>
    <property type="match status" value="1"/>
</dbReference>
<evidence type="ECO:0000256" key="6">
    <source>
        <dbReference type="ARBA" id="ARBA00022833"/>
    </source>
</evidence>
<organism evidence="13 14">
    <name type="scientific">Methylorubrum populi</name>
    <dbReference type="NCBI Taxonomy" id="223967"/>
    <lineage>
        <taxon>Bacteria</taxon>
        <taxon>Pseudomonadati</taxon>
        <taxon>Pseudomonadota</taxon>
        <taxon>Alphaproteobacteria</taxon>
        <taxon>Hyphomicrobiales</taxon>
        <taxon>Methylobacteriaceae</taxon>
        <taxon>Methylorubrum</taxon>
    </lineage>
</organism>
<evidence type="ECO:0000313" key="13">
    <source>
        <dbReference type="EMBL" id="BAU93712.1"/>
    </source>
</evidence>
<evidence type="ECO:0000259" key="12">
    <source>
        <dbReference type="Pfam" id="PF01435"/>
    </source>
</evidence>
<dbReference type="GO" id="GO:0046872">
    <property type="term" value="F:metal ion binding"/>
    <property type="evidence" value="ECO:0007669"/>
    <property type="project" value="UniProtKB-KW"/>
</dbReference>
<evidence type="ECO:0000256" key="8">
    <source>
        <dbReference type="ARBA" id="ARBA00023049"/>
    </source>
</evidence>
<dbReference type="Gene3D" id="3.30.2010.10">
    <property type="entry name" value="Metalloproteases ('zincins'), catalytic domain"/>
    <property type="match status" value="1"/>
</dbReference>
<evidence type="ECO:0000256" key="10">
    <source>
        <dbReference type="RuleBase" id="RU003983"/>
    </source>
</evidence>
<keyword evidence="5 10" id="KW-0378">Hydrolase</keyword>
<dbReference type="RefSeq" id="WP_157914289.1">
    <property type="nucleotide sequence ID" value="NZ_AP014809.1"/>
</dbReference>
<evidence type="ECO:0000256" key="3">
    <source>
        <dbReference type="ARBA" id="ARBA00022692"/>
    </source>
</evidence>
<evidence type="ECO:0000313" key="14">
    <source>
        <dbReference type="Proteomes" id="UP000218288"/>
    </source>
</evidence>
<evidence type="ECO:0000256" key="2">
    <source>
        <dbReference type="ARBA" id="ARBA00022670"/>
    </source>
</evidence>
<keyword evidence="8 10" id="KW-0482">Metalloprotease</keyword>
<evidence type="ECO:0000256" key="9">
    <source>
        <dbReference type="ARBA" id="ARBA00023136"/>
    </source>
</evidence>
<dbReference type="InterPro" id="IPR050083">
    <property type="entry name" value="HtpX_protease"/>
</dbReference>